<reference evidence="3" key="1">
    <citation type="journal article" date="2015" name="PLoS Genet.">
        <title>The dynamic genome and transcriptome of the human fungal pathogen Blastomyces and close relative Emmonsia.</title>
        <authorList>
            <person name="Munoz J.F."/>
            <person name="Gauthier G.M."/>
            <person name="Desjardins C.A."/>
            <person name="Gallo J.E."/>
            <person name="Holder J."/>
            <person name="Sullivan T.D."/>
            <person name="Marty A.J."/>
            <person name="Carmen J.C."/>
            <person name="Chen Z."/>
            <person name="Ding L."/>
            <person name="Gujja S."/>
            <person name="Magrini V."/>
            <person name="Misas E."/>
            <person name="Mitreva M."/>
            <person name="Priest M."/>
            <person name="Saif S."/>
            <person name="Whiston E.A."/>
            <person name="Young S."/>
            <person name="Zeng Q."/>
            <person name="Goldman W.E."/>
            <person name="Mardis E.R."/>
            <person name="Taylor J.W."/>
            <person name="McEwen J.G."/>
            <person name="Clay O.K."/>
            <person name="Klein B.S."/>
            <person name="Cuomo C.A."/>
        </authorList>
    </citation>
    <scope>NUCLEOTIDE SEQUENCE [LARGE SCALE GENOMIC DNA]</scope>
    <source>
        <strain evidence="3">UAMH 139</strain>
    </source>
</reference>
<comment type="caution">
    <text evidence="2">The sequence shown here is derived from an EMBL/GenBank/DDBJ whole genome shotgun (WGS) entry which is preliminary data.</text>
</comment>
<dbReference type="Proteomes" id="UP000053573">
    <property type="component" value="Unassembled WGS sequence"/>
</dbReference>
<proteinExistence type="predicted"/>
<feature type="compositionally biased region" description="Polar residues" evidence="1">
    <location>
        <begin position="534"/>
        <end position="551"/>
    </location>
</feature>
<feature type="region of interest" description="Disordered" evidence="1">
    <location>
        <begin position="35"/>
        <end position="55"/>
    </location>
</feature>
<feature type="region of interest" description="Disordered" evidence="1">
    <location>
        <begin position="1021"/>
        <end position="1061"/>
    </location>
</feature>
<protein>
    <submittedName>
        <fullName evidence="2">Uncharacterized protein</fullName>
    </submittedName>
</protein>
<dbReference type="AlphaFoldDB" id="A0A0H1BIY2"/>
<evidence type="ECO:0000313" key="2">
    <source>
        <dbReference type="EMBL" id="KLJ09136.1"/>
    </source>
</evidence>
<sequence length="1101" mass="123086">MSSISSCVRGRVAGYQSSRAVSSYFSLPQLQDGLPVRSASASDPGPLTPGRCDSRQFPSISRRLPITQRYGHNLTVVRLLHTERSFELANNEHGAVRGPGAQGETTTRETKREKAKKHTSSPSAYLIAVLENCGYDVSIAKPKSHSVDLSYNLPSATTRSSTKVWRKTKAKSFRYPKARLASATVVADYLRYVHPLLGSKPSGTVPNQRYDKALDDALLTVFNDEVLQYLSDRGYSVDDVMAWAWILTSSEPLQAAMRYKVFEQKADENNLDSAKVPLFVLLFTLRRENICATAFRILLFQTWDILSESPSSDQTPETSSSPKRSAWNRSGDDNTIMILAVRLIRLAGQVWPQAFPSIAALITQTLGTASAENKSSEAYEKKIRGLTVYYNKLLSLLAVPCRLDPYRSAIFQQRAQFQLLREMSKFSPPLPVTREGYQAITNVQLAQKKTTLERQWADFKAQSWPPWKEEKIGIDFERGNEGSESRALKSISHMRDVGYGMTAWEQTAAIYAGWDTDKTPTIQTRTFLPKPNRFRTSSSSEQTPAQPSSRASIAMTKPGDNERYFDLWSARIRATRTLKEAWACFLSYEDSGLPPHKAIYFAMAEKITFHDLSQSSHSQLSTEALPGDGKEVFPEPSSPQDVIYVHSEPPTMDDLIQQMISHNIKPSGRLLVLLLTHSKSIETGIGYLLVSNLPDEQKSALVSGLFRGQLENEKFLAEIPDDIFAAFIRLLCRVSVLNEPSADDSNTQIRQLFPILFFPNKESRISPPDSKRSIETEQFHRPRALTHAVRLMKSRMPRYFPAWSHFLSALATDRVKFSSHRISIPMQRVISWWEICRVLQWMQDANVPLESRGFEIVCSALSRLILAARQDMEGAEHGLGIIENVTNQKDKSPDSLSYSTIHEMVQQSVAFLKRQFDMVELTTGEKLLSSLGLSNEKGGNNIPAMLPSTFEATAPSLLHAYARVLGLANDRAGLLTLLRLMSQYEAGVKFASDERMGGKRLVRRTVVAARVFLEGGWERTSGVSEPGASYAAPTSKPRSFPCGSNNLDNPDNSGSTQRARSFADPIVGEAYDIIEGTELLSPWPTDEEVREYKAVLTGKRK</sequence>
<evidence type="ECO:0000313" key="3">
    <source>
        <dbReference type="Proteomes" id="UP000053573"/>
    </source>
</evidence>
<organism evidence="2 3">
    <name type="scientific">Blastomyces silverae</name>
    <dbReference type="NCBI Taxonomy" id="2060906"/>
    <lineage>
        <taxon>Eukaryota</taxon>
        <taxon>Fungi</taxon>
        <taxon>Dikarya</taxon>
        <taxon>Ascomycota</taxon>
        <taxon>Pezizomycotina</taxon>
        <taxon>Eurotiomycetes</taxon>
        <taxon>Eurotiomycetidae</taxon>
        <taxon>Onygenales</taxon>
        <taxon>Ajellomycetaceae</taxon>
        <taxon>Blastomyces</taxon>
    </lineage>
</organism>
<evidence type="ECO:0000256" key="1">
    <source>
        <dbReference type="SAM" id="MobiDB-lite"/>
    </source>
</evidence>
<feature type="region of interest" description="Disordered" evidence="1">
    <location>
        <begin position="309"/>
        <end position="328"/>
    </location>
</feature>
<feature type="compositionally biased region" description="Polar residues" evidence="1">
    <location>
        <begin position="1042"/>
        <end position="1059"/>
    </location>
</feature>
<feature type="region of interest" description="Disordered" evidence="1">
    <location>
        <begin position="90"/>
        <end position="119"/>
    </location>
</feature>
<dbReference type="STRING" id="2060906.A0A0H1BIY2"/>
<gene>
    <name evidence="2" type="ORF">EMPG_15434</name>
</gene>
<feature type="compositionally biased region" description="Polar residues" evidence="1">
    <location>
        <begin position="309"/>
        <end position="323"/>
    </location>
</feature>
<name>A0A0H1BIY2_9EURO</name>
<dbReference type="OrthoDB" id="410701at2759"/>
<keyword evidence="3" id="KW-1185">Reference proteome</keyword>
<feature type="region of interest" description="Disordered" evidence="1">
    <location>
        <begin position="530"/>
        <end position="556"/>
    </location>
</feature>
<accession>A0A0H1BIY2</accession>
<dbReference type="EMBL" id="LDEV01002420">
    <property type="protein sequence ID" value="KLJ09136.1"/>
    <property type="molecule type" value="Genomic_DNA"/>
</dbReference>